<dbReference type="Proteomes" id="UP001232445">
    <property type="component" value="Unassembled WGS sequence"/>
</dbReference>
<feature type="transmembrane region" description="Helical" evidence="1">
    <location>
        <begin position="139"/>
        <end position="169"/>
    </location>
</feature>
<keyword evidence="1" id="KW-0472">Membrane</keyword>
<feature type="transmembrane region" description="Helical" evidence="1">
    <location>
        <begin position="214"/>
        <end position="232"/>
    </location>
</feature>
<feature type="transmembrane region" description="Helical" evidence="1">
    <location>
        <begin position="181"/>
        <end position="202"/>
    </location>
</feature>
<dbReference type="Pfam" id="PF04474">
    <property type="entry name" value="DUF554"/>
    <property type="match status" value="1"/>
</dbReference>
<name>A0ABU0CT56_9BACI</name>
<feature type="transmembrane region" description="Helical" evidence="1">
    <location>
        <begin position="96"/>
        <end position="119"/>
    </location>
</feature>
<reference evidence="2 3" key="1">
    <citation type="submission" date="2023-07" db="EMBL/GenBank/DDBJ databases">
        <title>Genomic Encyclopedia of Type Strains, Phase IV (KMG-IV): sequencing the most valuable type-strain genomes for metagenomic binning, comparative biology and taxonomic classification.</title>
        <authorList>
            <person name="Goeker M."/>
        </authorList>
    </citation>
    <scope>NUCLEOTIDE SEQUENCE [LARGE SCALE GENOMIC DNA]</scope>
    <source>
        <strain evidence="2 3">DSM 17740</strain>
    </source>
</reference>
<keyword evidence="1" id="KW-0812">Transmembrane</keyword>
<comment type="caution">
    <text evidence="2">The sequence shown here is derived from an EMBL/GenBank/DDBJ whole genome shotgun (WGS) entry which is preliminary data.</text>
</comment>
<gene>
    <name evidence="2" type="ORF">J2S00_002075</name>
</gene>
<organism evidence="2 3">
    <name type="scientific">Caldalkalibacillus uzonensis</name>
    <dbReference type="NCBI Taxonomy" id="353224"/>
    <lineage>
        <taxon>Bacteria</taxon>
        <taxon>Bacillati</taxon>
        <taxon>Bacillota</taxon>
        <taxon>Bacilli</taxon>
        <taxon>Bacillales</taxon>
        <taxon>Bacillaceae</taxon>
        <taxon>Caldalkalibacillus</taxon>
    </lineage>
</organism>
<feature type="transmembrane region" description="Helical" evidence="1">
    <location>
        <begin position="6"/>
        <end position="26"/>
    </location>
</feature>
<keyword evidence="1" id="KW-1133">Transmembrane helix</keyword>
<evidence type="ECO:0000313" key="3">
    <source>
        <dbReference type="Proteomes" id="UP001232445"/>
    </source>
</evidence>
<feature type="transmembrane region" description="Helical" evidence="1">
    <location>
        <begin position="33"/>
        <end position="51"/>
    </location>
</feature>
<dbReference type="RefSeq" id="WP_307339071.1">
    <property type="nucleotide sequence ID" value="NZ_JAUSUQ010000007.1"/>
</dbReference>
<dbReference type="PANTHER" id="PTHR36111">
    <property type="entry name" value="INNER MEMBRANE PROTEIN-RELATED"/>
    <property type="match status" value="1"/>
</dbReference>
<protein>
    <submittedName>
        <fullName evidence="2">Membrane protein YqgA involved in biofilm formation</fullName>
    </submittedName>
</protein>
<accession>A0ABU0CT56</accession>
<evidence type="ECO:0000256" key="1">
    <source>
        <dbReference type="SAM" id="Phobius"/>
    </source>
</evidence>
<dbReference type="PANTHER" id="PTHR36111:SF2">
    <property type="entry name" value="INNER MEMBRANE PROTEIN"/>
    <property type="match status" value="1"/>
</dbReference>
<keyword evidence="3" id="KW-1185">Reference proteome</keyword>
<dbReference type="InterPro" id="IPR007563">
    <property type="entry name" value="DUF554"/>
</dbReference>
<evidence type="ECO:0000313" key="2">
    <source>
        <dbReference type="EMBL" id="MDQ0339288.1"/>
    </source>
</evidence>
<sequence length="237" mass="25169">MVLLGVIVNTLAIIVGTLIGLCFANIPEGMKSTVLKVLGIAVVVLGMGMAFEAEYFLNVLFSVVFGAILGEWLKVEDHLERLGQWIEHKAGKHRGNVAKAFVTTTLIFTIGAMSVIGSLNSGLNLDHDVLYTKAFLDGFVSIIFASTLGIGVIFSAIPVFVYQGALALFATTIDQWLTPELLERLVNDITATGGILIIGIGLNLLEVTKLKVGNLLPALVVAVLVGIGVYMVQGLMG</sequence>
<proteinExistence type="predicted"/>
<dbReference type="EMBL" id="JAUSUQ010000007">
    <property type="protein sequence ID" value="MDQ0339288.1"/>
    <property type="molecule type" value="Genomic_DNA"/>
</dbReference>